<evidence type="ECO:0000256" key="5">
    <source>
        <dbReference type="RuleBase" id="RU000687"/>
    </source>
</evidence>
<evidence type="ECO:0000256" key="3">
    <source>
        <dbReference type="ARBA" id="ARBA00022989"/>
    </source>
</evidence>
<keyword evidence="5" id="KW-0406">Ion transport</keyword>
<dbReference type="InterPro" id="IPR006202">
    <property type="entry name" value="Neur_chan_lig-bd"/>
</dbReference>
<dbReference type="CDD" id="cd18989">
    <property type="entry name" value="LGIC_ECD_cation"/>
    <property type="match status" value="1"/>
</dbReference>
<dbReference type="InterPro" id="IPR006029">
    <property type="entry name" value="Neurotrans-gated_channel_TM"/>
</dbReference>
<proteinExistence type="inferred from homology"/>
<accession>A0ABM1VU54</accession>
<dbReference type="InterPro" id="IPR036719">
    <property type="entry name" value="Neuro-gated_channel_TM_sf"/>
</dbReference>
<evidence type="ECO:0000313" key="9">
    <source>
        <dbReference type="RefSeq" id="XP_035825946.1"/>
    </source>
</evidence>
<feature type="transmembrane region" description="Helical" evidence="5">
    <location>
        <begin position="279"/>
        <end position="301"/>
    </location>
</feature>
<evidence type="ECO:0000256" key="4">
    <source>
        <dbReference type="ARBA" id="ARBA00023136"/>
    </source>
</evidence>
<dbReference type="PROSITE" id="PS00236">
    <property type="entry name" value="NEUROTR_ION_CHANNEL"/>
    <property type="match status" value="1"/>
</dbReference>
<keyword evidence="4 5" id="KW-0472">Membrane</keyword>
<dbReference type="Gene3D" id="1.20.58.390">
    <property type="entry name" value="Neurotransmitter-gated ion-channel transmembrane domain"/>
    <property type="match status" value="1"/>
</dbReference>
<feature type="domain" description="Neurotransmitter-gated ion-channel ligand-binding" evidence="6">
    <location>
        <begin position="5"/>
        <end position="176"/>
    </location>
</feature>
<evidence type="ECO:0000259" key="6">
    <source>
        <dbReference type="Pfam" id="PF02931"/>
    </source>
</evidence>
<dbReference type="SUPFAM" id="SSF63712">
    <property type="entry name" value="Nicotinic receptor ligand binding domain-like"/>
    <property type="match status" value="1"/>
</dbReference>
<keyword evidence="5" id="KW-0813">Transport</keyword>
<dbReference type="InterPro" id="IPR006201">
    <property type="entry name" value="Neur_channel"/>
</dbReference>
<keyword evidence="9" id="KW-0675">Receptor</keyword>
<feature type="transmembrane region" description="Helical" evidence="5">
    <location>
        <begin position="216"/>
        <end position="239"/>
    </location>
</feature>
<keyword evidence="2 5" id="KW-0812">Transmembrane</keyword>
<dbReference type="InterPro" id="IPR018000">
    <property type="entry name" value="Neurotransmitter_ion_chnl_CS"/>
</dbReference>
<feature type="transmembrane region" description="Helical" evidence="5">
    <location>
        <begin position="418"/>
        <end position="442"/>
    </location>
</feature>
<comment type="subcellular location">
    <subcellularLocation>
        <location evidence="1">Membrane</location>
        <topology evidence="1">Multi-pass membrane protein</topology>
    </subcellularLocation>
</comment>
<dbReference type="GeneID" id="101858495"/>
<sequence>MLGKTKVRPIVNQSQPIVVLVSFELVSIVEVDDVSQKFLCNGFLSFIWHDSRLMWDETLYGGVREIHPQTKSLWKPRVVLLNTLGDRDLFEDDHAPVSVSSDGNVFWAPGSIFPTSCSLDMTNYPFDRQTCYIQMISMGLQASELIFTERVTEVLQNFYVQNGEWELENGTLKAVNVLISSVYVPSIQVSALLDTFVVSLFISFQLEFVLKRRPTFFLLNILLPVVFLSLLNILVFIIPVNSGEKISYGITVLLAVSVFLSIVSSMLPRSSDKVPYVTIYLFILLILSSLTVINSIFIVYLSHREQEKEKQIKAREKFNSAFRRVKLMQRSVAPMQDRPSLVNMFGFNPKRPASAESHQGLRLATAENGNARIKRNSVDVDPLSCLEETEESMSDHNDEKKEGEKKDRRNNYRLIVKYIDFVSFVVFFVIWVGVTLGFLISISTR</sequence>
<feature type="transmembrane region" description="Helical" evidence="5">
    <location>
        <begin position="182"/>
        <end position="204"/>
    </location>
</feature>
<feature type="domain" description="Neurotransmitter-gated ion-channel transmembrane" evidence="7">
    <location>
        <begin position="221"/>
        <end position="437"/>
    </location>
</feature>
<evidence type="ECO:0000259" key="7">
    <source>
        <dbReference type="Pfam" id="PF02932"/>
    </source>
</evidence>
<dbReference type="CDD" id="cd19051">
    <property type="entry name" value="LGIC_TM_cation"/>
    <property type="match status" value="1"/>
</dbReference>
<comment type="similarity">
    <text evidence="5">Belongs to the ligand-gated ion channel (TC 1.A.9) family.</text>
</comment>
<dbReference type="Pfam" id="PF02932">
    <property type="entry name" value="Neur_chan_memb"/>
    <property type="match status" value="1"/>
</dbReference>
<dbReference type="InterPro" id="IPR038050">
    <property type="entry name" value="Neuro_actylchol_rec"/>
</dbReference>
<reference evidence="9" key="1">
    <citation type="submission" date="2025-08" db="UniProtKB">
        <authorList>
            <consortium name="RefSeq"/>
        </authorList>
    </citation>
    <scope>IDENTIFICATION</scope>
</reference>
<keyword evidence="5" id="KW-0407">Ion channel</keyword>
<evidence type="ECO:0000256" key="1">
    <source>
        <dbReference type="ARBA" id="ARBA00004141"/>
    </source>
</evidence>
<keyword evidence="3 5" id="KW-1133">Transmembrane helix</keyword>
<dbReference type="SUPFAM" id="SSF90112">
    <property type="entry name" value="Neurotransmitter-gated ion-channel transmembrane pore"/>
    <property type="match status" value="1"/>
</dbReference>
<dbReference type="Gene3D" id="2.70.170.10">
    <property type="entry name" value="Neurotransmitter-gated ion-channel ligand-binding domain"/>
    <property type="match status" value="1"/>
</dbReference>
<dbReference type="Pfam" id="PF02931">
    <property type="entry name" value="Neur_chan_LBD"/>
    <property type="match status" value="1"/>
</dbReference>
<protein>
    <submittedName>
        <fullName evidence="9">Neuronal acetylcholine receptor subunit alpha-6</fullName>
    </submittedName>
</protein>
<organism evidence="8 9">
    <name type="scientific">Aplysia californica</name>
    <name type="common">California sea hare</name>
    <dbReference type="NCBI Taxonomy" id="6500"/>
    <lineage>
        <taxon>Eukaryota</taxon>
        <taxon>Metazoa</taxon>
        <taxon>Spiralia</taxon>
        <taxon>Lophotrochozoa</taxon>
        <taxon>Mollusca</taxon>
        <taxon>Gastropoda</taxon>
        <taxon>Heterobranchia</taxon>
        <taxon>Euthyneura</taxon>
        <taxon>Tectipleura</taxon>
        <taxon>Aplysiida</taxon>
        <taxon>Aplysioidea</taxon>
        <taxon>Aplysiidae</taxon>
        <taxon>Aplysia</taxon>
    </lineage>
</organism>
<name>A0ABM1VU54_APLCA</name>
<feature type="transmembrane region" description="Helical" evidence="5">
    <location>
        <begin position="246"/>
        <end position="267"/>
    </location>
</feature>
<evidence type="ECO:0000313" key="8">
    <source>
        <dbReference type="Proteomes" id="UP000694888"/>
    </source>
</evidence>
<keyword evidence="8" id="KW-1185">Reference proteome</keyword>
<dbReference type="InterPro" id="IPR036734">
    <property type="entry name" value="Neur_chan_lig-bd_sf"/>
</dbReference>
<dbReference type="PANTHER" id="PTHR18945">
    <property type="entry name" value="NEUROTRANSMITTER GATED ION CHANNEL"/>
    <property type="match status" value="1"/>
</dbReference>
<dbReference type="PRINTS" id="PR00252">
    <property type="entry name" value="NRIONCHANNEL"/>
</dbReference>
<dbReference type="Proteomes" id="UP000694888">
    <property type="component" value="Unplaced"/>
</dbReference>
<evidence type="ECO:0000256" key="2">
    <source>
        <dbReference type="ARBA" id="ARBA00022692"/>
    </source>
</evidence>
<dbReference type="RefSeq" id="XP_035825946.1">
    <property type="nucleotide sequence ID" value="XM_035970053.1"/>
</dbReference>
<gene>
    <name evidence="9" type="primary">LOC101858495</name>
</gene>